<dbReference type="EMBL" id="JBBMER010000004">
    <property type="protein sequence ID" value="MEQ2379764.1"/>
    <property type="molecule type" value="Genomic_DNA"/>
</dbReference>
<evidence type="ECO:0008006" key="3">
    <source>
        <dbReference type="Google" id="ProtNLM"/>
    </source>
</evidence>
<gene>
    <name evidence="1" type="ORF">WMO14_07710</name>
</gene>
<name>A0ABV1BW67_9FIRM</name>
<protein>
    <recommendedName>
        <fullName evidence="3">Bacteriocin immunity protein</fullName>
    </recommendedName>
</protein>
<dbReference type="Proteomes" id="UP001442364">
    <property type="component" value="Unassembled WGS sequence"/>
</dbReference>
<keyword evidence="2" id="KW-1185">Reference proteome</keyword>
<accession>A0ABV1BW67</accession>
<sequence length="66" mass="7479">MSENDFRKQLLLNEFKTLSKGKNKEEIVPLIFALSQKAKQAGIQFTRQDCELIYKQIVPGGNPPEG</sequence>
<comment type="caution">
    <text evidence="1">The sequence shown here is derived from an EMBL/GenBank/DDBJ whole genome shotgun (WGS) entry which is preliminary data.</text>
</comment>
<evidence type="ECO:0000313" key="1">
    <source>
        <dbReference type="EMBL" id="MEQ2379764.1"/>
    </source>
</evidence>
<dbReference type="RefSeq" id="WP_022503102.1">
    <property type="nucleotide sequence ID" value="NZ_DAWCMB010000015.1"/>
</dbReference>
<evidence type="ECO:0000313" key="2">
    <source>
        <dbReference type="Proteomes" id="UP001442364"/>
    </source>
</evidence>
<proteinExistence type="predicted"/>
<organism evidence="1 2">
    <name type="scientific">[Lactobacillus] rogosae</name>
    <dbReference type="NCBI Taxonomy" id="706562"/>
    <lineage>
        <taxon>Bacteria</taxon>
        <taxon>Bacillati</taxon>
        <taxon>Bacillota</taxon>
        <taxon>Clostridia</taxon>
        <taxon>Lachnospirales</taxon>
        <taxon>Lachnospiraceae</taxon>
        <taxon>Lachnospira</taxon>
    </lineage>
</organism>
<reference evidence="1 2" key="1">
    <citation type="submission" date="2024-03" db="EMBL/GenBank/DDBJ databases">
        <title>Human intestinal bacterial collection.</title>
        <authorList>
            <person name="Pauvert C."/>
            <person name="Hitch T.C.A."/>
            <person name="Clavel T."/>
        </authorList>
    </citation>
    <scope>NUCLEOTIDE SEQUENCE [LARGE SCALE GENOMIC DNA]</scope>
    <source>
        <strain evidence="1 2">CLA-AA-H255</strain>
    </source>
</reference>